<organism evidence="2 3">
    <name type="scientific">Amaricoccus solimangrovi</name>
    <dbReference type="NCBI Taxonomy" id="2589815"/>
    <lineage>
        <taxon>Bacteria</taxon>
        <taxon>Pseudomonadati</taxon>
        <taxon>Pseudomonadota</taxon>
        <taxon>Alphaproteobacteria</taxon>
        <taxon>Rhodobacterales</taxon>
        <taxon>Paracoccaceae</taxon>
        <taxon>Amaricoccus</taxon>
    </lineage>
</organism>
<proteinExistence type="predicted"/>
<keyword evidence="3" id="KW-1185">Reference proteome</keyword>
<accession>A0A501WYT5</accession>
<name>A0A501WYT5_9RHOB</name>
<comment type="caution">
    <text evidence="2">The sequence shown here is derived from an EMBL/GenBank/DDBJ whole genome shotgun (WGS) entry which is preliminary data.</text>
</comment>
<dbReference type="AlphaFoldDB" id="A0A501WYT5"/>
<sequence>MGVLTDGLLLAATLFAGTYCWVLARRVDALRDLDRGLGGAITRLTRQIELARATLDEARAGTRASRQDLAQLSARAEAAAGKLRLLLAAVNEPDAPDSAGATPPPDSAPPAPPRPAPLRATRDCPPAADLSTAPVPKPRGLPATLRPRTPAEEKGEAEILAALGALAGGEG</sequence>
<feature type="region of interest" description="Disordered" evidence="1">
    <location>
        <begin position="91"/>
        <end position="155"/>
    </location>
</feature>
<evidence type="ECO:0000313" key="3">
    <source>
        <dbReference type="Proteomes" id="UP000319255"/>
    </source>
</evidence>
<protein>
    <submittedName>
        <fullName evidence="2">Uncharacterized protein</fullName>
    </submittedName>
</protein>
<gene>
    <name evidence="2" type="ORF">FJM51_01935</name>
</gene>
<evidence type="ECO:0000313" key="2">
    <source>
        <dbReference type="EMBL" id="TPE53830.1"/>
    </source>
</evidence>
<feature type="compositionally biased region" description="Pro residues" evidence="1">
    <location>
        <begin position="102"/>
        <end position="116"/>
    </location>
</feature>
<dbReference type="RefSeq" id="WP_140452409.1">
    <property type="nucleotide sequence ID" value="NZ_VFRP01000001.1"/>
</dbReference>
<dbReference type="Proteomes" id="UP000319255">
    <property type="component" value="Unassembled WGS sequence"/>
</dbReference>
<reference evidence="2 3" key="1">
    <citation type="submission" date="2019-06" db="EMBL/GenBank/DDBJ databases">
        <title>A novel bacterium of genus Amaricoccus, isolated from marine sediment.</title>
        <authorList>
            <person name="Huang H."/>
            <person name="Mo K."/>
            <person name="Hu Y."/>
        </authorList>
    </citation>
    <scope>NUCLEOTIDE SEQUENCE [LARGE SCALE GENOMIC DNA]</scope>
    <source>
        <strain evidence="2 3">HB172011</strain>
    </source>
</reference>
<evidence type="ECO:0000256" key="1">
    <source>
        <dbReference type="SAM" id="MobiDB-lite"/>
    </source>
</evidence>
<dbReference type="EMBL" id="VFRP01000001">
    <property type="protein sequence ID" value="TPE53830.1"/>
    <property type="molecule type" value="Genomic_DNA"/>
</dbReference>